<sequence length="300" mass="32881">MIALQLRFALMIEVLIWLGIAVYGMSFWGWGYSSVPALLLGGMLAVRALIIGVTFICSIVWGAAPPEGLRLGPLASVKLVFKEFAAFVLMSVVFMPFERRWIPRDRIEGRRLGRTPIVLIHGYRCNRGTWVRLHAALRRAGWPVVTVNLEPSGASISSFAKQLARRIDEVLLESGAERVILVGHSMGGLVARHYVARFGDGAVRAVITLGTPHHGTEIARLGFGECAREMQPGSDFLRELPKSIPVPLVSIYSAHDNFIMPQGPCGVTGSRNVAMAGVGHIHMTYSRRVINHVLRELAGV</sequence>
<feature type="transmembrane region" description="Helical" evidence="1">
    <location>
        <begin position="6"/>
        <end position="25"/>
    </location>
</feature>
<dbReference type="GO" id="GO:0016787">
    <property type="term" value="F:hydrolase activity"/>
    <property type="evidence" value="ECO:0007669"/>
    <property type="project" value="UniProtKB-KW"/>
</dbReference>
<dbReference type="EMBL" id="CP071060">
    <property type="protein sequence ID" value="QSI75566.1"/>
    <property type="molecule type" value="Genomic_DNA"/>
</dbReference>
<feature type="transmembrane region" description="Helical" evidence="1">
    <location>
        <begin position="37"/>
        <end position="64"/>
    </location>
</feature>
<keyword evidence="3" id="KW-0378">Hydrolase</keyword>
<accession>A0ABX7M2B1</accession>
<evidence type="ECO:0000259" key="2">
    <source>
        <dbReference type="Pfam" id="PF00561"/>
    </source>
</evidence>
<dbReference type="InterPro" id="IPR000073">
    <property type="entry name" value="AB_hydrolase_1"/>
</dbReference>
<keyword evidence="4" id="KW-1185">Reference proteome</keyword>
<dbReference type="RefSeq" id="WP_206253233.1">
    <property type="nucleotide sequence ID" value="NZ_CP071060.1"/>
</dbReference>
<protein>
    <submittedName>
        <fullName evidence="3">Alpha/beta fold hydrolase</fullName>
    </submittedName>
</protein>
<gene>
    <name evidence="3" type="ORF">JY500_13805</name>
</gene>
<dbReference type="SUPFAM" id="SSF53474">
    <property type="entry name" value="alpha/beta-Hydrolases"/>
    <property type="match status" value="1"/>
</dbReference>
<organism evidence="3 4">
    <name type="scientific">Niveibacterium microcysteis</name>
    <dbReference type="NCBI Taxonomy" id="2811415"/>
    <lineage>
        <taxon>Bacteria</taxon>
        <taxon>Pseudomonadati</taxon>
        <taxon>Pseudomonadota</taxon>
        <taxon>Betaproteobacteria</taxon>
        <taxon>Rhodocyclales</taxon>
        <taxon>Rhodocyclaceae</taxon>
        <taxon>Niveibacterium</taxon>
    </lineage>
</organism>
<name>A0ABX7M2B1_9RHOO</name>
<keyword evidence="1" id="KW-0812">Transmembrane</keyword>
<reference evidence="3 4" key="1">
    <citation type="submission" date="2021-02" db="EMBL/GenBank/DDBJ databases">
        <title>Niveibacterium changnyeongensis HC41.</title>
        <authorList>
            <person name="Kang M."/>
        </authorList>
    </citation>
    <scope>NUCLEOTIDE SEQUENCE [LARGE SCALE GENOMIC DNA]</scope>
    <source>
        <strain evidence="3 4">HC41</strain>
    </source>
</reference>
<evidence type="ECO:0000256" key="1">
    <source>
        <dbReference type="SAM" id="Phobius"/>
    </source>
</evidence>
<dbReference type="PANTHER" id="PTHR37946">
    <property type="entry name" value="SLL1969 PROTEIN"/>
    <property type="match status" value="1"/>
</dbReference>
<dbReference type="Proteomes" id="UP000663570">
    <property type="component" value="Chromosome"/>
</dbReference>
<dbReference type="InterPro" id="IPR029058">
    <property type="entry name" value="AB_hydrolase_fold"/>
</dbReference>
<feature type="transmembrane region" description="Helical" evidence="1">
    <location>
        <begin position="84"/>
        <end position="102"/>
    </location>
</feature>
<keyword evidence="1" id="KW-1133">Transmembrane helix</keyword>
<evidence type="ECO:0000313" key="4">
    <source>
        <dbReference type="Proteomes" id="UP000663570"/>
    </source>
</evidence>
<dbReference type="Pfam" id="PF00561">
    <property type="entry name" value="Abhydrolase_1"/>
    <property type="match status" value="1"/>
</dbReference>
<keyword evidence="1" id="KW-0472">Membrane</keyword>
<feature type="domain" description="AB hydrolase-1" evidence="2">
    <location>
        <begin position="116"/>
        <end position="218"/>
    </location>
</feature>
<proteinExistence type="predicted"/>
<dbReference type="Gene3D" id="3.40.50.1820">
    <property type="entry name" value="alpha/beta hydrolase"/>
    <property type="match status" value="1"/>
</dbReference>
<evidence type="ECO:0000313" key="3">
    <source>
        <dbReference type="EMBL" id="QSI75566.1"/>
    </source>
</evidence>
<dbReference type="PANTHER" id="PTHR37946:SF1">
    <property type="entry name" value="SLL1969 PROTEIN"/>
    <property type="match status" value="1"/>
</dbReference>